<dbReference type="InterPro" id="IPR051163">
    <property type="entry name" value="Sodium:Solute_Symporter_SSF"/>
</dbReference>
<evidence type="ECO:0000256" key="3">
    <source>
        <dbReference type="ARBA" id="ARBA00022448"/>
    </source>
</evidence>
<organism evidence="13 14">
    <name type="scientific">Fasciola gigantica</name>
    <name type="common">Giant liver fluke</name>
    <dbReference type="NCBI Taxonomy" id="46835"/>
    <lineage>
        <taxon>Eukaryota</taxon>
        <taxon>Metazoa</taxon>
        <taxon>Spiralia</taxon>
        <taxon>Lophotrochozoa</taxon>
        <taxon>Platyhelminthes</taxon>
        <taxon>Trematoda</taxon>
        <taxon>Digenea</taxon>
        <taxon>Plagiorchiida</taxon>
        <taxon>Echinostomata</taxon>
        <taxon>Echinostomatoidea</taxon>
        <taxon>Fasciolidae</taxon>
        <taxon>Fasciola</taxon>
    </lineage>
</organism>
<evidence type="ECO:0000313" key="14">
    <source>
        <dbReference type="Proteomes" id="UP000316759"/>
    </source>
</evidence>
<evidence type="ECO:0000256" key="1">
    <source>
        <dbReference type="ARBA" id="ARBA00004651"/>
    </source>
</evidence>
<gene>
    <name evidence="13" type="ORF">FGIG_06144</name>
</gene>
<keyword evidence="10" id="KW-0739">Sodium transport</keyword>
<evidence type="ECO:0000256" key="9">
    <source>
        <dbReference type="ARBA" id="ARBA00023136"/>
    </source>
</evidence>
<sequence>MSEALKNESTGTNRVDRDRNGVTVSSGVNSLATVLLEDIIRPLNMLVRKNDLSKRAKSICAFVLAAIVGSSTVGLAFIFIVVSSGVLQFSFSLFGAVGGPILSVFTMGMIMPCINAIGGLTGLLASLAVGLWLSIGAIVYPTPAPKLPLSTAQCSFNNGTTGAPMATNPNPPSPTIYSISHLYYTPICLITAVLVGLVVSAMSKFNNRSPVSSSLLAWQARKFYAKCPSCLPPQTVDDESSETEETQYESE</sequence>
<keyword evidence="3" id="KW-0813">Transport</keyword>
<proteinExistence type="inferred from homology"/>
<evidence type="ECO:0000256" key="8">
    <source>
        <dbReference type="ARBA" id="ARBA00023065"/>
    </source>
</evidence>
<dbReference type="AlphaFoldDB" id="A0A504YQH3"/>
<dbReference type="PROSITE" id="PS50283">
    <property type="entry name" value="NA_SOLUT_SYMP_3"/>
    <property type="match status" value="1"/>
</dbReference>
<evidence type="ECO:0000256" key="11">
    <source>
        <dbReference type="SAM" id="MobiDB-lite"/>
    </source>
</evidence>
<dbReference type="PANTHER" id="PTHR42985">
    <property type="entry name" value="SODIUM-COUPLED MONOCARBOXYLATE TRANSPORTER"/>
    <property type="match status" value="1"/>
</dbReference>
<comment type="subcellular location">
    <subcellularLocation>
        <location evidence="1">Cell membrane</location>
        <topology evidence="1">Multi-pass membrane protein</topology>
    </subcellularLocation>
</comment>
<dbReference type="PANTHER" id="PTHR42985:SF2">
    <property type="entry name" value="SODIUM-DEPENDENT MULTIVITAMIN TRANSPORTER"/>
    <property type="match status" value="1"/>
</dbReference>
<dbReference type="GO" id="GO:0006814">
    <property type="term" value="P:sodium ion transport"/>
    <property type="evidence" value="ECO:0007669"/>
    <property type="project" value="UniProtKB-KW"/>
</dbReference>
<evidence type="ECO:0000256" key="6">
    <source>
        <dbReference type="ARBA" id="ARBA00022989"/>
    </source>
</evidence>
<feature type="transmembrane region" description="Helical" evidence="12">
    <location>
        <begin position="182"/>
        <end position="202"/>
    </location>
</feature>
<protein>
    <submittedName>
        <fullName evidence="13">Sodium-coupled monocarboxylate transporter 1</fullName>
    </submittedName>
</protein>
<dbReference type="Proteomes" id="UP000316759">
    <property type="component" value="Unassembled WGS sequence"/>
</dbReference>
<dbReference type="InterPro" id="IPR038377">
    <property type="entry name" value="Na/Glc_symporter_sf"/>
</dbReference>
<feature type="region of interest" description="Disordered" evidence="11">
    <location>
        <begin position="1"/>
        <end position="21"/>
    </location>
</feature>
<evidence type="ECO:0000256" key="4">
    <source>
        <dbReference type="ARBA" id="ARBA00022475"/>
    </source>
</evidence>
<keyword evidence="4" id="KW-1003">Cell membrane</keyword>
<reference evidence="13 14" key="1">
    <citation type="submission" date="2019-04" db="EMBL/GenBank/DDBJ databases">
        <title>Annotation for the trematode Fasciola gigantica.</title>
        <authorList>
            <person name="Choi Y.-J."/>
        </authorList>
    </citation>
    <scope>NUCLEOTIDE SEQUENCE [LARGE SCALE GENOMIC DNA]</scope>
    <source>
        <strain evidence="13">Uganda_cow_1</strain>
    </source>
</reference>
<dbReference type="EMBL" id="SUNJ01005466">
    <property type="protein sequence ID" value="TPP63624.1"/>
    <property type="molecule type" value="Genomic_DNA"/>
</dbReference>
<evidence type="ECO:0000256" key="12">
    <source>
        <dbReference type="SAM" id="Phobius"/>
    </source>
</evidence>
<dbReference type="InterPro" id="IPR001734">
    <property type="entry name" value="Na/solute_symporter"/>
</dbReference>
<keyword evidence="7" id="KW-0915">Sodium</keyword>
<name>A0A504YQH3_FASGI</name>
<evidence type="ECO:0000313" key="13">
    <source>
        <dbReference type="EMBL" id="TPP63624.1"/>
    </source>
</evidence>
<keyword evidence="8" id="KW-0406">Ion transport</keyword>
<evidence type="ECO:0000256" key="5">
    <source>
        <dbReference type="ARBA" id="ARBA00022692"/>
    </source>
</evidence>
<feature type="transmembrane region" description="Helical" evidence="12">
    <location>
        <begin position="86"/>
        <end position="105"/>
    </location>
</feature>
<comment type="similarity">
    <text evidence="2">Belongs to the sodium:solute symporter (SSF) (TC 2.A.21) family.</text>
</comment>
<dbReference type="Gene3D" id="1.20.1730.10">
    <property type="entry name" value="Sodium/glucose cotransporter"/>
    <property type="match status" value="1"/>
</dbReference>
<evidence type="ECO:0000256" key="2">
    <source>
        <dbReference type="ARBA" id="ARBA00006434"/>
    </source>
</evidence>
<dbReference type="GO" id="GO:0005886">
    <property type="term" value="C:plasma membrane"/>
    <property type="evidence" value="ECO:0007669"/>
    <property type="project" value="UniProtKB-SubCell"/>
</dbReference>
<feature type="transmembrane region" description="Helical" evidence="12">
    <location>
        <begin position="58"/>
        <end position="80"/>
    </location>
</feature>
<feature type="compositionally biased region" description="Acidic residues" evidence="11">
    <location>
        <begin position="236"/>
        <end position="251"/>
    </location>
</feature>
<dbReference type="GO" id="GO:0015293">
    <property type="term" value="F:symporter activity"/>
    <property type="evidence" value="ECO:0007669"/>
    <property type="project" value="TreeGrafter"/>
</dbReference>
<evidence type="ECO:0000256" key="7">
    <source>
        <dbReference type="ARBA" id="ARBA00023053"/>
    </source>
</evidence>
<evidence type="ECO:0000256" key="10">
    <source>
        <dbReference type="ARBA" id="ARBA00023201"/>
    </source>
</evidence>
<feature type="region of interest" description="Disordered" evidence="11">
    <location>
        <begin position="232"/>
        <end position="251"/>
    </location>
</feature>
<comment type="caution">
    <text evidence="13">The sequence shown here is derived from an EMBL/GenBank/DDBJ whole genome shotgun (WGS) entry which is preliminary data.</text>
</comment>
<dbReference type="STRING" id="46835.A0A504YQH3"/>
<feature type="transmembrane region" description="Helical" evidence="12">
    <location>
        <begin position="117"/>
        <end position="140"/>
    </location>
</feature>
<keyword evidence="6 12" id="KW-1133">Transmembrane helix</keyword>
<keyword evidence="14" id="KW-1185">Reference proteome</keyword>
<keyword evidence="5 12" id="KW-0812">Transmembrane</keyword>
<accession>A0A504YQH3</accession>
<dbReference type="OrthoDB" id="6132759at2759"/>
<keyword evidence="9 12" id="KW-0472">Membrane</keyword>